<gene>
    <name evidence="3" type="ORF">CDL20_02600</name>
    <name evidence="2" type="ORF">LIQ08_04880</name>
</gene>
<reference evidence="2" key="2">
    <citation type="submission" date="2021-10" db="EMBL/GenBank/DDBJ databases">
        <title>Collection of gut derived symbiotic bacterial strains cultured from healthy donors.</title>
        <authorList>
            <person name="Lin H."/>
            <person name="Littmann E."/>
            <person name="Claire K."/>
            <person name="Pamer E."/>
        </authorList>
    </citation>
    <scope>NUCLEOTIDE SEQUENCE</scope>
    <source>
        <strain evidence="2">MSK.23.18</strain>
    </source>
</reference>
<dbReference type="Pfam" id="PF00480">
    <property type="entry name" value="ROK"/>
    <property type="match status" value="1"/>
</dbReference>
<proteinExistence type="inferred from homology"/>
<dbReference type="InterPro" id="IPR000600">
    <property type="entry name" value="ROK"/>
</dbReference>
<dbReference type="EMBL" id="JAJBOM010000004">
    <property type="protein sequence ID" value="MCB5618497.1"/>
    <property type="molecule type" value="Genomic_DNA"/>
</dbReference>
<dbReference type="EMBL" id="NIHW01000004">
    <property type="protein sequence ID" value="PLT88681.1"/>
    <property type="molecule type" value="Genomic_DNA"/>
</dbReference>
<dbReference type="Proteomes" id="UP000234840">
    <property type="component" value="Unassembled WGS sequence"/>
</dbReference>
<name>A0A2N5Q2I8_MEDGN</name>
<dbReference type="InterPro" id="IPR043129">
    <property type="entry name" value="ATPase_NBD"/>
</dbReference>
<evidence type="ECO:0000313" key="3">
    <source>
        <dbReference type="EMBL" id="PLT88681.1"/>
    </source>
</evidence>
<comment type="caution">
    <text evidence="3">The sequence shown here is derived from an EMBL/GenBank/DDBJ whole genome shotgun (WGS) entry which is preliminary data.</text>
</comment>
<dbReference type="RefSeq" id="WP_055169277.1">
    <property type="nucleotide sequence ID" value="NZ_AP031447.1"/>
</dbReference>
<dbReference type="Gene3D" id="3.30.420.40">
    <property type="match status" value="2"/>
</dbReference>
<dbReference type="SUPFAM" id="SSF53067">
    <property type="entry name" value="Actin-like ATPase domain"/>
    <property type="match status" value="1"/>
</dbReference>
<protein>
    <submittedName>
        <fullName evidence="3">ROK family protein</fullName>
    </submittedName>
</protein>
<evidence type="ECO:0000313" key="4">
    <source>
        <dbReference type="Proteomes" id="UP000234840"/>
    </source>
</evidence>
<dbReference type="Proteomes" id="UP001297370">
    <property type="component" value="Unassembled WGS sequence"/>
</dbReference>
<dbReference type="CDD" id="cd24068">
    <property type="entry name" value="ASKHA_NBD_ROK_FnNanK-like"/>
    <property type="match status" value="1"/>
</dbReference>
<accession>A0A2N5Q2I8</accession>
<reference evidence="3 4" key="1">
    <citation type="journal article" date="2017" name="Genome Med.">
        <title>A novel Ruminococcus gnavus clade enriched in inflammatory bowel disease patients.</title>
        <authorList>
            <person name="Hall A.B."/>
            <person name="Yassour M."/>
            <person name="Sauk J."/>
            <person name="Garner A."/>
            <person name="Jiang X."/>
            <person name="Arthur T."/>
            <person name="Lagoudas G.K."/>
            <person name="Vatanen T."/>
            <person name="Fornelos N."/>
            <person name="Wilson R."/>
            <person name="Bertha M."/>
            <person name="Cohen M."/>
            <person name="Garber J."/>
            <person name="Khalili H."/>
            <person name="Gevers D."/>
            <person name="Ananthakrishnan A.N."/>
            <person name="Kugathasan S."/>
            <person name="Lander E.S."/>
            <person name="Blainey P."/>
            <person name="Vlamakis H."/>
            <person name="Xavier R.J."/>
            <person name="Huttenhower C."/>
        </authorList>
    </citation>
    <scope>NUCLEOTIDE SEQUENCE [LARGE SCALE GENOMIC DNA]</scope>
    <source>
        <strain evidence="3 4">RJX1128</strain>
    </source>
</reference>
<organism evidence="3 4">
    <name type="scientific">Mediterraneibacter gnavus</name>
    <name type="common">Ruminococcus gnavus</name>
    <dbReference type="NCBI Taxonomy" id="33038"/>
    <lineage>
        <taxon>Bacteria</taxon>
        <taxon>Bacillati</taxon>
        <taxon>Bacillota</taxon>
        <taxon>Clostridia</taxon>
        <taxon>Lachnospirales</taxon>
        <taxon>Lachnospiraceae</taxon>
        <taxon>Mediterraneibacter</taxon>
    </lineage>
</organism>
<comment type="similarity">
    <text evidence="1">Belongs to the ROK (NagC/XylR) family.</text>
</comment>
<sequence length="294" mass="31596">MGNIAAFDIGGTFVKHGVISENGEVFFSKEYKTHAEKGGKWIIENLCAIVCELMKKQEISGVAISTAGVVDPEAGKIVYANENIPGYTGTEIKKIVEEHCGIPCEVENDVACAGLAEAVFGVGRDCKTVVCITVGTGVGGCIIHERKIFHGAGGCAGEIGYMNIFAGNLEKEGSASALVKRVKEKIQDDTIDGCTIFENAKAGNEPCVEEIEYMCEVLGQGIANICCMINPDMVVLGGGVMKQKEYLEEKIKKTVSKWIPESLLKDTALAFAEMENDAGIMGAYENYKMRQAKK</sequence>
<dbReference type="AlphaFoldDB" id="A0A2N5Q2I8"/>
<dbReference type="PANTHER" id="PTHR18964:SF165">
    <property type="entry name" value="BETA-GLUCOSIDE KINASE"/>
    <property type="match status" value="1"/>
</dbReference>
<dbReference type="PANTHER" id="PTHR18964">
    <property type="entry name" value="ROK (REPRESSOR, ORF, KINASE) FAMILY"/>
    <property type="match status" value="1"/>
</dbReference>
<evidence type="ECO:0000313" key="2">
    <source>
        <dbReference type="EMBL" id="MCB5618497.1"/>
    </source>
</evidence>
<evidence type="ECO:0000256" key="1">
    <source>
        <dbReference type="ARBA" id="ARBA00006479"/>
    </source>
</evidence>